<dbReference type="InterPro" id="IPR011990">
    <property type="entry name" value="TPR-like_helical_dom_sf"/>
</dbReference>
<organism evidence="4">
    <name type="scientific">hydrocarbon metagenome</name>
    <dbReference type="NCBI Taxonomy" id="938273"/>
    <lineage>
        <taxon>unclassified sequences</taxon>
        <taxon>metagenomes</taxon>
        <taxon>ecological metagenomes</taxon>
    </lineage>
</organism>
<accession>A0A0W8G302</accession>
<dbReference type="PANTHER" id="PTHR44858">
    <property type="entry name" value="TETRATRICOPEPTIDE REPEAT PROTEIN 6"/>
    <property type="match status" value="1"/>
</dbReference>
<evidence type="ECO:0000256" key="2">
    <source>
        <dbReference type="ARBA" id="ARBA00022803"/>
    </source>
</evidence>
<dbReference type="InterPro" id="IPR005534">
    <property type="entry name" value="Curli_assmbl/transp-comp_CsgG"/>
</dbReference>
<evidence type="ECO:0000256" key="3">
    <source>
        <dbReference type="SAM" id="MobiDB-lite"/>
    </source>
</evidence>
<dbReference type="Pfam" id="PF14559">
    <property type="entry name" value="TPR_19"/>
    <property type="match status" value="1"/>
</dbReference>
<comment type="caution">
    <text evidence="4">The sequence shown here is derived from an EMBL/GenBank/DDBJ whole genome shotgun (WGS) entry which is preliminary data.</text>
</comment>
<dbReference type="GO" id="GO:0030288">
    <property type="term" value="C:outer membrane-bounded periplasmic space"/>
    <property type="evidence" value="ECO:0007669"/>
    <property type="project" value="InterPro"/>
</dbReference>
<proteinExistence type="predicted"/>
<dbReference type="InterPro" id="IPR019734">
    <property type="entry name" value="TPR_rpt"/>
</dbReference>
<dbReference type="AlphaFoldDB" id="A0A0W8G302"/>
<dbReference type="InterPro" id="IPR050498">
    <property type="entry name" value="Ycf3"/>
</dbReference>
<dbReference type="PANTHER" id="PTHR44858:SF1">
    <property type="entry name" value="UDP-N-ACETYLGLUCOSAMINE--PEPTIDE N-ACETYLGLUCOSAMINYLTRANSFERASE SPINDLY-RELATED"/>
    <property type="match status" value="1"/>
</dbReference>
<dbReference type="SUPFAM" id="SSF48452">
    <property type="entry name" value="TPR-like"/>
    <property type="match status" value="1"/>
</dbReference>
<keyword evidence="2" id="KW-0802">TPR repeat</keyword>
<evidence type="ECO:0000256" key="1">
    <source>
        <dbReference type="ARBA" id="ARBA00022737"/>
    </source>
</evidence>
<reference evidence="4" key="1">
    <citation type="journal article" date="2015" name="Proc. Natl. Acad. Sci. U.S.A.">
        <title>Networks of energetic and metabolic interactions define dynamics in microbial communities.</title>
        <authorList>
            <person name="Embree M."/>
            <person name="Liu J.K."/>
            <person name="Al-Bassam M.M."/>
            <person name="Zengler K."/>
        </authorList>
    </citation>
    <scope>NUCLEOTIDE SEQUENCE</scope>
</reference>
<feature type="region of interest" description="Disordered" evidence="3">
    <location>
        <begin position="183"/>
        <end position="257"/>
    </location>
</feature>
<sequence length="410" mass="42896">MPRASALLLILLFHALPVLSVFPAGAAEGDGALPPAASRGGDRHKIAILEFEPVTATARKNEKGRLVSEMLTTAAVTSGRFEVVERRIISRLLEELEFGERGLTYTSAALKVGAMAGATAILSGSVAEEGGKTRIDARFIDVETGRILWAGVVMGGTSLQGVSDAARRIFRDLDAYAAAQGDLPARGQPETAHAPDQAALRPDRPDRPAAGADILKGGDNAAQPSGAPSADPSQAGNVEAGGGAAAPGMATTDPESVRKAAVHHQAAKEHGRAKRYAKAAREMDMALALDPGRAEYHAARGHARYFLGRYAEALADYDHSLALDAHTAAVHSMRALCLVALGRRDDAVAAYDMAVGLAPDNPDFLIRRGRLRGTSGLSQDMCRDFEAACGLGQCQPLENARKEGSCPSAP</sequence>
<gene>
    <name evidence="4" type="ORF">ASZ90_002604</name>
</gene>
<protein>
    <submittedName>
        <fullName evidence="4">Uncharacterized protein</fullName>
    </submittedName>
</protein>
<dbReference type="PROSITE" id="PS50005">
    <property type="entry name" value="TPR"/>
    <property type="match status" value="1"/>
</dbReference>
<keyword evidence="1" id="KW-0677">Repeat</keyword>
<evidence type="ECO:0000313" key="4">
    <source>
        <dbReference type="EMBL" id="KUG27547.1"/>
    </source>
</evidence>
<dbReference type="Gene3D" id="3.40.50.10610">
    <property type="entry name" value="ABC-type transport auxiliary lipoprotein component"/>
    <property type="match status" value="1"/>
</dbReference>
<name>A0A0W8G302_9ZZZZ</name>
<dbReference type="SMART" id="SM00028">
    <property type="entry name" value="TPR"/>
    <property type="match status" value="3"/>
</dbReference>
<dbReference type="Pfam" id="PF03783">
    <property type="entry name" value="CsgG"/>
    <property type="match status" value="1"/>
</dbReference>
<dbReference type="EMBL" id="LNQE01000317">
    <property type="protein sequence ID" value="KUG27547.1"/>
    <property type="molecule type" value="Genomic_DNA"/>
</dbReference>
<dbReference type="Gene3D" id="1.25.40.10">
    <property type="entry name" value="Tetratricopeptide repeat domain"/>
    <property type="match status" value="1"/>
</dbReference>